<dbReference type="PANTHER" id="PTHR46562">
    <property type="entry name" value="SERINE/THREONINE-KINASE ULK4-LIKE PROTEIN-RELATED"/>
    <property type="match status" value="1"/>
</dbReference>
<dbReference type="InterPro" id="IPR056980">
    <property type="entry name" value="ARM_RUK"/>
</dbReference>
<proteinExistence type="predicted"/>
<dbReference type="Proteomes" id="UP000324705">
    <property type="component" value="Chromosome 2B"/>
</dbReference>
<keyword evidence="4" id="KW-1185">Reference proteome</keyword>
<dbReference type="PANTHER" id="PTHR46562:SF2">
    <property type="entry name" value="PROTEIN KINASE DOMAIN-CONTAINING PROTEIN"/>
    <property type="match status" value="1"/>
</dbReference>
<dbReference type="OMA" id="KDCHARF"/>
<dbReference type="InterPro" id="IPR056981">
    <property type="entry name" value="HEAT_ULK4_RUNKEL"/>
</dbReference>
<sequence>MCSPNSCLLWSSLLYFQARDDFQMTLLRVLEAAMEEFSVILTEHKIFTSRFLPTLFILYKGNKDCHARFLCLNILSDVMIVIFSDSSLTANEQTLADLITISDKYFLPLYPSFAEDEDPIPMYAQKLLVMLMEHDCVKVSDILNEATVSQCFELLLGDLSNANVSNLKLCFALASAPDMDSNVLSQLQVVRRIGNLVEFVTAKDMDDFLEPTLDLCRSFIIRGIGSNRSTALTKEPALLVDSAFSMSIAVDQQSCIMDICDLGGSMGIFLEVFRNSDPQISDLASDCVVLLLKAAPREATMGLLANLPKLSALLDSLKHGVSLQLTLLLYCLAFSCRQYLAQGMILSMSVPALMQVEALVSGFQGLT</sequence>
<dbReference type="Gramene" id="TRITD2Bv1G213760.1">
    <property type="protein sequence ID" value="TRITD2Bv1G213760.1"/>
    <property type="gene ID" value="TRITD2Bv1G213760"/>
</dbReference>
<dbReference type="Pfam" id="PF23606">
    <property type="entry name" value="HEAT_ULK4"/>
    <property type="match status" value="1"/>
</dbReference>
<organism evidence="3 4">
    <name type="scientific">Triticum turgidum subsp. durum</name>
    <name type="common">Durum wheat</name>
    <name type="synonym">Triticum durum</name>
    <dbReference type="NCBI Taxonomy" id="4567"/>
    <lineage>
        <taxon>Eukaryota</taxon>
        <taxon>Viridiplantae</taxon>
        <taxon>Streptophyta</taxon>
        <taxon>Embryophyta</taxon>
        <taxon>Tracheophyta</taxon>
        <taxon>Spermatophyta</taxon>
        <taxon>Magnoliopsida</taxon>
        <taxon>Liliopsida</taxon>
        <taxon>Poales</taxon>
        <taxon>Poaceae</taxon>
        <taxon>BOP clade</taxon>
        <taxon>Pooideae</taxon>
        <taxon>Triticodae</taxon>
        <taxon>Triticeae</taxon>
        <taxon>Triticinae</taxon>
        <taxon>Triticum</taxon>
    </lineage>
</organism>
<dbReference type="InterPro" id="IPR044591">
    <property type="entry name" value="RUK"/>
</dbReference>
<reference evidence="3 4" key="1">
    <citation type="submission" date="2017-09" db="EMBL/GenBank/DDBJ databases">
        <authorList>
            <consortium name="International Durum Wheat Genome Sequencing Consortium (IDWGSC)"/>
            <person name="Milanesi L."/>
        </authorList>
    </citation>
    <scope>NUCLEOTIDE SEQUENCE [LARGE SCALE GENOMIC DNA]</scope>
    <source>
        <strain evidence="4">cv. Svevo</strain>
    </source>
</reference>
<feature type="domain" description="Serine/threonine-protein kinase ULK4/RUNKEL HEAT repeats" evidence="1">
    <location>
        <begin position="17"/>
        <end position="139"/>
    </location>
</feature>
<accession>A0A9R1PXE8</accession>
<dbReference type="EMBL" id="LT934114">
    <property type="protein sequence ID" value="VAH51407.1"/>
    <property type="molecule type" value="Genomic_DNA"/>
</dbReference>
<evidence type="ECO:0000313" key="4">
    <source>
        <dbReference type="Proteomes" id="UP000324705"/>
    </source>
</evidence>
<name>A0A9R1PXE8_TRITD</name>
<dbReference type="GO" id="GO:0000914">
    <property type="term" value="P:phragmoplast assembly"/>
    <property type="evidence" value="ECO:0007669"/>
    <property type="project" value="InterPro"/>
</dbReference>
<evidence type="ECO:0000259" key="1">
    <source>
        <dbReference type="Pfam" id="PF23606"/>
    </source>
</evidence>
<dbReference type="GO" id="GO:0008017">
    <property type="term" value="F:microtubule binding"/>
    <property type="evidence" value="ECO:0007669"/>
    <property type="project" value="InterPro"/>
</dbReference>
<protein>
    <submittedName>
        <fullName evidence="3">Uncharacterized protein</fullName>
    </submittedName>
</protein>
<dbReference type="Pfam" id="PF24970">
    <property type="entry name" value="ARM_RUK"/>
    <property type="match status" value="1"/>
</dbReference>
<evidence type="ECO:0000259" key="2">
    <source>
        <dbReference type="Pfam" id="PF24970"/>
    </source>
</evidence>
<dbReference type="AlphaFoldDB" id="A0A9R1PXE8"/>
<feature type="domain" description="RUNKEL ARM-repeat" evidence="2">
    <location>
        <begin position="147"/>
        <end position="363"/>
    </location>
</feature>
<evidence type="ECO:0000313" key="3">
    <source>
        <dbReference type="EMBL" id="VAH51407.1"/>
    </source>
</evidence>
<gene>
    <name evidence="3" type="ORF">TRITD_2Bv1G213760</name>
</gene>